<feature type="transmembrane region" description="Helical" evidence="11">
    <location>
        <begin position="434"/>
        <end position="455"/>
    </location>
</feature>
<protein>
    <recommendedName>
        <fullName evidence="11">Chloride channel protein</fullName>
    </recommendedName>
</protein>
<feature type="transmembrane region" description="Helical" evidence="11">
    <location>
        <begin position="233"/>
        <end position="255"/>
    </location>
</feature>
<evidence type="ECO:0000256" key="4">
    <source>
        <dbReference type="ARBA" id="ARBA00022737"/>
    </source>
</evidence>
<comment type="subcellular location">
    <subcellularLocation>
        <location evidence="1 11">Membrane</location>
        <topology evidence="1 11">Multi-pass membrane protein</topology>
    </subcellularLocation>
</comment>
<dbReference type="OrthoDB" id="428525at2759"/>
<keyword evidence="7 10" id="KW-0129">CBS domain</keyword>
<feature type="region of interest" description="Disordered" evidence="12">
    <location>
        <begin position="786"/>
        <end position="845"/>
    </location>
</feature>
<feature type="compositionally biased region" description="Polar residues" evidence="12">
    <location>
        <begin position="795"/>
        <end position="823"/>
    </location>
</feature>
<dbReference type="PRINTS" id="PR00762">
    <property type="entry name" value="CLCHANNEL"/>
</dbReference>
<feature type="compositionally biased region" description="Polar residues" evidence="12">
    <location>
        <begin position="1005"/>
        <end position="1022"/>
    </location>
</feature>
<dbReference type="AlphaFoldDB" id="A0A2R5H143"/>
<feature type="region of interest" description="Disordered" evidence="12">
    <location>
        <begin position="996"/>
        <end position="1025"/>
    </location>
</feature>
<sequence>MPRRSEAALEPLLGADESSFEQREERRADGRRQLVDAESWRSFNDAQAHQNAARGLQEREQGTDGNRSFVDFMRGYPDDDRTCLQRLVHKAQAHWNSLRTPNKEEGLDFDTSENKLYSQHVEELNQESATGGILQNVEAVRWLTGLVIAIIVGCLAIIVDVSVEALSGHKFEVMNQKLVHDTHGRAFVYYAGYNILFVSIATAFVAFLDLKAKGSGIPEIKSFLNGRKIHRVISVRTLVSKLAGVIFSVSGSLVLGKEGPMMHAGAVVGAIVSQGRDEFHSLGLGILSFRSDKQKRSFVSIGCACGVAAAFSAPLGGVLFVIEEAASFWSVRLTWLTFFATMACASFVDVVLSGVKDTAEWGLMSQSAVVSFGSFEGASRDPCYPLQPPYRFMQLPIFVIIGALGGLLGAAFNSANLVLSRIRAKYIVDPRVRLVESLAVAFFTSLIFFGLSSMYPCRAKSDVHYAVWSDSGDPIIPTANGTCAQIAMRGNMCTDPDDVNDLETLMLSSLDSAVRRLFHSEALYEVPALLLFGLSVWFLACLTYGTSIPSGLFVPAITIGAALGRVFGQVMWAIDDGTLRDMFGAIDPGTYSLIGGAAMLGGITRMTISIVVILMETTNNSTFAIPLMVTIMSSKVVGDLFTEGLYDMHIELQGIKFVHDEPPPNAHKIRVREVMVKEPIVFNLFERVGDILQVLQSCSHNGFPVVSNITVRSRQVSRQHSETQDGSDAAKTSGDTNAQQQQQQDQRPRRAPHLGHTRRLVSHRSLGSRSDLEAATSFSGSLGFANISPPIGTEPGSTATGSSESNVGAQSSTSEQTSRQGQGSRRGNLKNRKRRGSNRNNLDADEVNEVRGKGIFEGTILRSELLILLFEKVFISEAVPLQDRFKRKGATIAWRDFFKHYPRSPSILDIMRKLSQDDLQRVVDLRPYLNSSALTVHHSVYISRVHQLFRHLGLRHLTVVNTSNHVVGIVTRAQLHSIEHHRTKIIKRFDEDLHEPPLRDGSALVTPTSPDLENQHNLSPFSDANYRSGLTSSLLHEERVENILREMTAEEARAAQAEEEEERQQEREQEQAYAETQAEAKTLYHHHDASDDLESGLASDEAKQGAADAASAQRSADQADSGSDGTGEDSSCVDSEAEPDGLMPPAVRYERSWRTLTTKGKN</sequence>
<evidence type="ECO:0000256" key="12">
    <source>
        <dbReference type="SAM" id="MobiDB-lite"/>
    </source>
</evidence>
<keyword evidence="8 11" id="KW-0472">Membrane</keyword>
<evidence type="ECO:0000313" key="14">
    <source>
        <dbReference type="EMBL" id="GBG34501.1"/>
    </source>
</evidence>
<feature type="transmembrane region" description="Helical" evidence="11">
    <location>
        <begin position="142"/>
        <end position="167"/>
    </location>
</feature>
<keyword evidence="15" id="KW-1185">Reference proteome</keyword>
<proteinExistence type="inferred from homology"/>
<evidence type="ECO:0000256" key="6">
    <source>
        <dbReference type="ARBA" id="ARBA00023065"/>
    </source>
</evidence>
<dbReference type="SUPFAM" id="SSF54631">
    <property type="entry name" value="CBS-domain pair"/>
    <property type="match status" value="2"/>
</dbReference>
<dbReference type="InterPro" id="IPR014743">
    <property type="entry name" value="Cl-channel_core"/>
</dbReference>
<name>A0A2R5H143_9STRA</name>
<dbReference type="PANTHER" id="PTHR11689:SF136">
    <property type="entry name" value="H(+)_CL(-) EXCHANGE TRANSPORTER 7"/>
    <property type="match status" value="1"/>
</dbReference>
<dbReference type="GO" id="GO:0005254">
    <property type="term" value="F:chloride channel activity"/>
    <property type="evidence" value="ECO:0007669"/>
    <property type="project" value="UniProtKB-UniRule"/>
</dbReference>
<keyword evidence="6 11" id="KW-0406">Ion transport</keyword>
<gene>
    <name evidence="14" type="ORF">FCC1311_107252</name>
</gene>
<dbReference type="Proteomes" id="UP000241890">
    <property type="component" value="Unassembled WGS sequence"/>
</dbReference>
<feature type="domain" description="CBS" evidence="13">
    <location>
        <begin position="929"/>
        <end position="985"/>
    </location>
</feature>
<dbReference type="InParanoid" id="A0A2R5H143"/>
<feature type="compositionally biased region" description="Low complexity" evidence="12">
    <location>
        <begin position="1104"/>
        <end position="1123"/>
    </location>
</feature>
<evidence type="ECO:0000256" key="11">
    <source>
        <dbReference type="RuleBase" id="RU361221"/>
    </source>
</evidence>
<dbReference type="Gene3D" id="3.10.580.10">
    <property type="entry name" value="CBS-domain"/>
    <property type="match status" value="1"/>
</dbReference>
<keyword evidence="9 11" id="KW-0868">Chloride</keyword>
<feature type="transmembrane region" description="Helical" evidence="11">
    <location>
        <begin position="298"/>
        <end position="321"/>
    </location>
</feature>
<feature type="transmembrane region" description="Helical" evidence="11">
    <location>
        <begin position="594"/>
        <end position="615"/>
    </location>
</feature>
<feature type="region of interest" description="Disordered" evidence="12">
    <location>
        <begin position="1051"/>
        <end position="1162"/>
    </location>
</feature>
<dbReference type="SMART" id="SM00116">
    <property type="entry name" value="CBS"/>
    <property type="match status" value="1"/>
</dbReference>
<keyword evidence="5 11" id="KW-1133">Transmembrane helix</keyword>
<dbReference type="SUPFAM" id="SSF81340">
    <property type="entry name" value="Clc chloride channel"/>
    <property type="match status" value="1"/>
</dbReference>
<feature type="transmembrane region" description="Helical" evidence="11">
    <location>
        <begin position="552"/>
        <end position="574"/>
    </location>
</feature>
<dbReference type="InterPro" id="IPR051280">
    <property type="entry name" value="Cl-channel/antiporter"/>
</dbReference>
<evidence type="ECO:0000259" key="13">
    <source>
        <dbReference type="PROSITE" id="PS51371"/>
    </source>
</evidence>
<evidence type="ECO:0000256" key="9">
    <source>
        <dbReference type="ARBA" id="ARBA00023214"/>
    </source>
</evidence>
<feature type="region of interest" description="Disordered" evidence="12">
    <location>
        <begin position="1"/>
        <end position="33"/>
    </location>
</feature>
<feature type="transmembrane region" description="Helical" evidence="11">
    <location>
        <begin position="187"/>
        <end position="212"/>
    </location>
</feature>
<evidence type="ECO:0000256" key="7">
    <source>
        <dbReference type="ARBA" id="ARBA00023122"/>
    </source>
</evidence>
<feature type="region of interest" description="Disordered" evidence="12">
    <location>
        <begin position="46"/>
        <end position="68"/>
    </location>
</feature>
<evidence type="ECO:0000256" key="2">
    <source>
        <dbReference type="ARBA" id="ARBA00022448"/>
    </source>
</evidence>
<dbReference type="PROSITE" id="PS51371">
    <property type="entry name" value="CBS"/>
    <property type="match status" value="1"/>
</dbReference>
<evidence type="ECO:0000256" key="3">
    <source>
        <dbReference type="ARBA" id="ARBA00022692"/>
    </source>
</evidence>
<dbReference type="Pfam" id="PF00571">
    <property type="entry name" value="CBS"/>
    <property type="match status" value="1"/>
</dbReference>
<dbReference type="EMBL" id="BEYU01000197">
    <property type="protein sequence ID" value="GBG34501.1"/>
    <property type="molecule type" value="Genomic_DNA"/>
</dbReference>
<evidence type="ECO:0000256" key="10">
    <source>
        <dbReference type="PROSITE-ProRule" id="PRU00703"/>
    </source>
</evidence>
<feature type="transmembrane region" description="Helical" evidence="11">
    <location>
        <begin position="395"/>
        <end position="413"/>
    </location>
</feature>
<feature type="compositionally biased region" description="Basic residues" evidence="12">
    <location>
        <begin position="827"/>
        <end position="837"/>
    </location>
</feature>
<keyword evidence="2 11" id="KW-0813">Transport</keyword>
<evidence type="ECO:0000256" key="1">
    <source>
        <dbReference type="ARBA" id="ARBA00004141"/>
    </source>
</evidence>
<evidence type="ECO:0000256" key="5">
    <source>
        <dbReference type="ARBA" id="ARBA00022989"/>
    </source>
</evidence>
<dbReference type="PANTHER" id="PTHR11689">
    <property type="entry name" value="CHLORIDE CHANNEL PROTEIN CLC FAMILY MEMBER"/>
    <property type="match status" value="1"/>
</dbReference>
<feature type="compositionally biased region" description="Basic residues" evidence="12">
    <location>
        <begin position="749"/>
        <end position="762"/>
    </location>
</feature>
<accession>A0A2R5H143</accession>
<feature type="transmembrane region" description="Helical" evidence="11">
    <location>
        <begin position="526"/>
        <end position="545"/>
    </location>
</feature>
<dbReference type="InterPro" id="IPR046342">
    <property type="entry name" value="CBS_dom_sf"/>
</dbReference>
<dbReference type="Pfam" id="PF00654">
    <property type="entry name" value="Voltage_CLC"/>
    <property type="match status" value="1"/>
</dbReference>
<organism evidence="14 15">
    <name type="scientific">Hondaea fermentalgiana</name>
    <dbReference type="NCBI Taxonomy" id="2315210"/>
    <lineage>
        <taxon>Eukaryota</taxon>
        <taxon>Sar</taxon>
        <taxon>Stramenopiles</taxon>
        <taxon>Bigyra</taxon>
        <taxon>Labyrinthulomycetes</taxon>
        <taxon>Thraustochytrida</taxon>
        <taxon>Thraustochytriidae</taxon>
        <taxon>Hondaea</taxon>
    </lineage>
</organism>
<dbReference type="GO" id="GO:0016020">
    <property type="term" value="C:membrane"/>
    <property type="evidence" value="ECO:0007669"/>
    <property type="project" value="UniProtKB-SubCell"/>
</dbReference>
<feature type="compositionally biased region" description="Basic and acidic residues" evidence="12">
    <location>
        <begin position="20"/>
        <end position="33"/>
    </location>
</feature>
<feature type="compositionally biased region" description="Low complexity" evidence="12">
    <location>
        <begin position="1071"/>
        <end position="1080"/>
    </location>
</feature>
<dbReference type="Gene3D" id="1.10.3080.10">
    <property type="entry name" value="Clc chloride channel"/>
    <property type="match status" value="1"/>
</dbReference>
<dbReference type="InterPro" id="IPR001807">
    <property type="entry name" value="ClC"/>
</dbReference>
<reference evidence="14 15" key="1">
    <citation type="submission" date="2017-12" db="EMBL/GenBank/DDBJ databases">
        <title>Sequencing, de novo assembly and annotation of complete genome of a new Thraustochytrid species, strain FCC1311.</title>
        <authorList>
            <person name="Sedici K."/>
            <person name="Godart F."/>
            <person name="Aiese Cigliano R."/>
            <person name="Sanseverino W."/>
            <person name="Barakat M."/>
            <person name="Ortet P."/>
            <person name="Marechal E."/>
            <person name="Cagnac O."/>
            <person name="Amato A."/>
        </authorList>
    </citation>
    <scope>NUCLEOTIDE SEQUENCE [LARGE SCALE GENOMIC DNA]</scope>
</reference>
<comment type="similarity">
    <text evidence="11">Belongs to the chloride channel (TC 2.A.49) family.</text>
</comment>
<keyword evidence="4" id="KW-0677">Repeat</keyword>
<evidence type="ECO:0000313" key="15">
    <source>
        <dbReference type="Proteomes" id="UP000241890"/>
    </source>
</evidence>
<feature type="region of interest" description="Disordered" evidence="12">
    <location>
        <begin position="712"/>
        <end position="772"/>
    </location>
</feature>
<evidence type="ECO:0000256" key="8">
    <source>
        <dbReference type="ARBA" id="ARBA00023136"/>
    </source>
</evidence>
<feature type="transmembrane region" description="Helical" evidence="11">
    <location>
        <begin position="333"/>
        <end position="355"/>
    </location>
</feature>
<keyword evidence="3 11" id="KW-0812">Transmembrane</keyword>
<dbReference type="InterPro" id="IPR000644">
    <property type="entry name" value="CBS_dom"/>
</dbReference>
<comment type="caution">
    <text evidence="14">The sequence shown here is derived from an EMBL/GenBank/DDBJ whole genome shotgun (WGS) entry which is preliminary data.</text>
</comment>